<protein>
    <submittedName>
        <fullName evidence="3">Uncharacterized protein</fullName>
    </submittedName>
</protein>
<sequence>MSIVIWSYISVISATVAVIYCAPSTSDASSSAMNKRIAKICFDKHNLTMQDVKELHDHPKDPTKNMLCYMKCFFEQKGLIDKNGKLNLDNFDGENYSDDIKSYSEEDETNSNSDEDSSDGSDSDEDSDESAEEKFRCMKRVEPIKSCNDMRLLIKCVSSE</sequence>
<dbReference type="InterPro" id="IPR036728">
    <property type="entry name" value="PBP_GOBP_sf"/>
</dbReference>
<evidence type="ECO:0000313" key="3">
    <source>
        <dbReference type="EMBL" id="KAL3271151.1"/>
    </source>
</evidence>
<evidence type="ECO:0000256" key="2">
    <source>
        <dbReference type="SAM" id="SignalP"/>
    </source>
</evidence>
<gene>
    <name evidence="3" type="ORF">HHI36_021649</name>
</gene>
<name>A0ABD2MY98_9CUCU</name>
<dbReference type="InterPro" id="IPR006170">
    <property type="entry name" value="PBP/GOBP"/>
</dbReference>
<accession>A0ABD2MY98</accession>
<dbReference type="AlphaFoldDB" id="A0ABD2MY98"/>
<dbReference type="SUPFAM" id="SSF47565">
    <property type="entry name" value="Insect pheromone/odorant-binding proteins"/>
    <property type="match status" value="1"/>
</dbReference>
<feature type="compositionally biased region" description="Acidic residues" evidence="1">
    <location>
        <begin position="105"/>
        <end position="131"/>
    </location>
</feature>
<comment type="caution">
    <text evidence="3">The sequence shown here is derived from an EMBL/GenBank/DDBJ whole genome shotgun (WGS) entry which is preliminary data.</text>
</comment>
<dbReference type="EMBL" id="JABFTP020000042">
    <property type="protein sequence ID" value="KAL3271151.1"/>
    <property type="molecule type" value="Genomic_DNA"/>
</dbReference>
<organism evidence="3 4">
    <name type="scientific">Cryptolaemus montrouzieri</name>
    <dbReference type="NCBI Taxonomy" id="559131"/>
    <lineage>
        <taxon>Eukaryota</taxon>
        <taxon>Metazoa</taxon>
        <taxon>Ecdysozoa</taxon>
        <taxon>Arthropoda</taxon>
        <taxon>Hexapoda</taxon>
        <taxon>Insecta</taxon>
        <taxon>Pterygota</taxon>
        <taxon>Neoptera</taxon>
        <taxon>Endopterygota</taxon>
        <taxon>Coleoptera</taxon>
        <taxon>Polyphaga</taxon>
        <taxon>Cucujiformia</taxon>
        <taxon>Coccinelloidea</taxon>
        <taxon>Coccinellidae</taxon>
        <taxon>Scymninae</taxon>
        <taxon>Scymnini</taxon>
        <taxon>Cryptolaemus</taxon>
    </lineage>
</organism>
<feature type="region of interest" description="Disordered" evidence="1">
    <location>
        <begin position="97"/>
        <end position="135"/>
    </location>
</feature>
<dbReference type="CDD" id="cd23992">
    <property type="entry name" value="PBP_GOBP"/>
    <property type="match status" value="1"/>
</dbReference>
<reference evidence="3 4" key="1">
    <citation type="journal article" date="2021" name="BMC Biol.">
        <title>Horizontally acquired antibacterial genes associated with adaptive radiation of ladybird beetles.</title>
        <authorList>
            <person name="Li H.S."/>
            <person name="Tang X.F."/>
            <person name="Huang Y.H."/>
            <person name="Xu Z.Y."/>
            <person name="Chen M.L."/>
            <person name="Du X.Y."/>
            <person name="Qiu B.Y."/>
            <person name="Chen P.T."/>
            <person name="Zhang W."/>
            <person name="Slipinski A."/>
            <person name="Escalona H.E."/>
            <person name="Waterhouse R.M."/>
            <person name="Zwick A."/>
            <person name="Pang H."/>
        </authorList>
    </citation>
    <scope>NUCLEOTIDE SEQUENCE [LARGE SCALE GENOMIC DNA]</scope>
    <source>
        <strain evidence="3">SYSU2018</strain>
    </source>
</reference>
<feature type="signal peptide" evidence="2">
    <location>
        <begin position="1"/>
        <end position="21"/>
    </location>
</feature>
<dbReference type="Gene3D" id="1.10.238.20">
    <property type="entry name" value="Pheromone/general odorant binding protein domain"/>
    <property type="match status" value="1"/>
</dbReference>
<evidence type="ECO:0000256" key="1">
    <source>
        <dbReference type="SAM" id="MobiDB-lite"/>
    </source>
</evidence>
<keyword evidence="2" id="KW-0732">Signal</keyword>
<dbReference type="Proteomes" id="UP001516400">
    <property type="component" value="Unassembled WGS sequence"/>
</dbReference>
<feature type="chain" id="PRO_5044795815" evidence="2">
    <location>
        <begin position="22"/>
        <end position="160"/>
    </location>
</feature>
<proteinExistence type="predicted"/>
<dbReference type="Pfam" id="PF01395">
    <property type="entry name" value="PBP_GOBP"/>
    <property type="match status" value="1"/>
</dbReference>
<evidence type="ECO:0000313" key="4">
    <source>
        <dbReference type="Proteomes" id="UP001516400"/>
    </source>
</evidence>
<keyword evidence="4" id="KW-1185">Reference proteome</keyword>